<proteinExistence type="predicted"/>
<protein>
    <submittedName>
        <fullName evidence="1">Uncharacterized protein</fullName>
    </submittedName>
</protein>
<dbReference type="EMBL" id="CP013421">
    <property type="protein sequence ID" value="AOJ76901.1"/>
    <property type="molecule type" value="Genomic_DNA"/>
</dbReference>
<dbReference type="Proteomes" id="UP000243680">
    <property type="component" value="Chromosome 3"/>
</dbReference>
<name>A0A1B4LI84_9BURK</name>
<evidence type="ECO:0000313" key="2">
    <source>
        <dbReference type="Proteomes" id="UP000243680"/>
    </source>
</evidence>
<sequence>MLPLEVQLLEFLLRQNANSLSTGASIERLERRIRLGEQVMQAQAGSKRFQIPNHLTDRHAGVALFDAVGGIARQTGSRGCLALMNPSRYTETGEQLPQWCFVSASTAGLAAIS</sequence>
<accession>A0A1B4LI84</accession>
<organism evidence="1 2">
    <name type="scientific">Burkholderia ubonensis</name>
    <dbReference type="NCBI Taxonomy" id="101571"/>
    <lineage>
        <taxon>Bacteria</taxon>
        <taxon>Pseudomonadati</taxon>
        <taxon>Pseudomonadota</taxon>
        <taxon>Betaproteobacteria</taxon>
        <taxon>Burkholderiales</taxon>
        <taxon>Burkholderiaceae</taxon>
        <taxon>Burkholderia</taxon>
        <taxon>Burkholderia cepacia complex</taxon>
    </lineage>
</organism>
<dbReference type="AlphaFoldDB" id="A0A1B4LI84"/>
<reference evidence="1 2" key="1">
    <citation type="submission" date="2015-12" db="EMBL/GenBank/DDBJ databases">
        <title>Diversity of Burkholderia near neighbor genomes.</title>
        <authorList>
            <person name="Sahl J."/>
            <person name="Wagner D."/>
            <person name="Keim P."/>
        </authorList>
    </citation>
    <scope>NUCLEOTIDE SEQUENCE [LARGE SCALE GENOMIC DNA]</scope>
    <source>
        <strain evidence="1 2">MSMB0783</strain>
    </source>
</reference>
<evidence type="ECO:0000313" key="1">
    <source>
        <dbReference type="EMBL" id="AOJ76901.1"/>
    </source>
</evidence>
<gene>
    <name evidence="1" type="ORF">WJ35_17775</name>
</gene>